<name>A0ABP0KA08_9DINO</name>
<accession>A0ABP0KA08</accession>
<keyword evidence="2" id="KW-1185">Reference proteome</keyword>
<evidence type="ECO:0000313" key="2">
    <source>
        <dbReference type="Proteomes" id="UP001642484"/>
    </source>
</evidence>
<organism evidence="1 2">
    <name type="scientific">Durusdinium trenchii</name>
    <dbReference type="NCBI Taxonomy" id="1381693"/>
    <lineage>
        <taxon>Eukaryota</taxon>
        <taxon>Sar</taxon>
        <taxon>Alveolata</taxon>
        <taxon>Dinophyceae</taxon>
        <taxon>Suessiales</taxon>
        <taxon>Symbiodiniaceae</taxon>
        <taxon>Durusdinium</taxon>
    </lineage>
</organism>
<proteinExistence type="predicted"/>
<dbReference type="Proteomes" id="UP001642484">
    <property type="component" value="Unassembled WGS sequence"/>
</dbReference>
<reference evidence="1 2" key="1">
    <citation type="submission" date="2024-02" db="EMBL/GenBank/DDBJ databases">
        <authorList>
            <person name="Chen Y."/>
            <person name="Shah S."/>
            <person name="Dougan E. K."/>
            <person name="Thang M."/>
            <person name="Chan C."/>
        </authorList>
    </citation>
    <scope>NUCLEOTIDE SEQUENCE [LARGE SCALE GENOMIC DNA]</scope>
</reference>
<gene>
    <name evidence="1" type="ORF">CCMP2556_LOCUS15296</name>
</gene>
<evidence type="ECO:0000313" key="1">
    <source>
        <dbReference type="EMBL" id="CAK9023636.1"/>
    </source>
</evidence>
<comment type="caution">
    <text evidence="1">The sequence shown here is derived from an EMBL/GenBank/DDBJ whole genome shotgun (WGS) entry which is preliminary data.</text>
</comment>
<protein>
    <submittedName>
        <fullName evidence="1">Uncharacterized protein</fullName>
    </submittedName>
</protein>
<sequence length="191" mass="21593">MSLFCCDGGGPCAQSSRMRVETNGPAPIVPDSSGRVSTMLFVSSSPDWPLPMLQDWDKLGAREKEVVQEKLESIVNAFARELTRGKVFMKLGRNGRLFYRLCTLDKQLTAFSMHIKGAIVEYPFSHMQHISFGYDLTDFTHVPVSLPSDALAAVIVMDNRRMNLVFSSPMERDEFVTCMLVLKERHRRNNS</sequence>
<dbReference type="EMBL" id="CAXAMN010008002">
    <property type="protein sequence ID" value="CAK9023636.1"/>
    <property type="molecule type" value="Genomic_DNA"/>
</dbReference>
<dbReference type="InterPro" id="IPR011993">
    <property type="entry name" value="PH-like_dom_sf"/>
</dbReference>
<dbReference type="Gene3D" id="2.30.29.30">
    <property type="entry name" value="Pleckstrin-homology domain (PH domain)/Phosphotyrosine-binding domain (PTB)"/>
    <property type="match status" value="1"/>
</dbReference>